<dbReference type="InterPro" id="IPR000832">
    <property type="entry name" value="GPCR_2_secretin-like"/>
</dbReference>
<keyword evidence="9" id="KW-0732">Signal</keyword>
<reference evidence="11 12" key="1">
    <citation type="submission" date="2016-07" db="EMBL/GenBank/DDBJ databases">
        <title>Disparate Historic Effective Population Sizes Predicted by Modern Levels of Genome Diversity for the Scaled Quail (Callipepla squamata) and the Northern Bobwhite (Colinus virginianus): Inferences from First and Second Generation Draft Genome Assemblies for Sympatric New World Quail.</title>
        <authorList>
            <person name="Oldeschulte D.L."/>
            <person name="Halley Y.A."/>
            <person name="Bhattarai E.K."/>
            <person name="Brashear W.A."/>
            <person name="Hill J."/>
            <person name="Metz R.P."/>
            <person name="Johnson C.D."/>
            <person name="Rollins D."/>
            <person name="Peterson M.J."/>
            <person name="Bickhart D.M."/>
            <person name="Decker J.E."/>
            <person name="Seabury C.M."/>
        </authorList>
    </citation>
    <scope>NUCLEOTIDE SEQUENCE [LARGE SCALE GENOMIC DNA]</scope>
    <source>
        <strain evidence="11 12">Texas</strain>
        <tissue evidence="11">Leg muscle</tissue>
    </source>
</reference>
<evidence type="ECO:0000256" key="8">
    <source>
        <dbReference type="SAM" id="Phobius"/>
    </source>
</evidence>
<feature type="domain" description="G-protein coupled receptors family 2 profile 2" evidence="10">
    <location>
        <begin position="132"/>
        <end position="248"/>
    </location>
</feature>
<dbReference type="GO" id="GO:0017046">
    <property type="term" value="F:peptide hormone binding"/>
    <property type="evidence" value="ECO:0007669"/>
    <property type="project" value="TreeGrafter"/>
</dbReference>
<evidence type="ECO:0000256" key="6">
    <source>
        <dbReference type="ARBA" id="ARBA00023170"/>
    </source>
</evidence>
<evidence type="ECO:0000256" key="7">
    <source>
        <dbReference type="ARBA" id="ARBA00023224"/>
    </source>
</evidence>
<evidence type="ECO:0000256" key="2">
    <source>
        <dbReference type="ARBA" id="ARBA00022692"/>
    </source>
</evidence>
<dbReference type="Pfam" id="PF00002">
    <property type="entry name" value="7tm_2"/>
    <property type="match status" value="1"/>
</dbReference>
<keyword evidence="2 8" id="KW-0812">Transmembrane</keyword>
<dbReference type="STRING" id="9009.A0A226NFL7"/>
<accession>A0A226NFL7</accession>
<dbReference type="InterPro" id="IPR050332">
    <property type="entry name" value="GPCR_2"/>
</dbReference>
<dbReference type="GO" id="GO:0004967">
    <property type="term" value="F:glucagon receptor activity"/>
    <property type="evidence" value="ECO:0007669"/>
    <property type="project" value="TreeGrafter"/>
</dbReference>
<feature type="transmembrane region" description="Helical" evidence="8">
    <location>
        <begin position="150"/>
        <end position="170"/>
    </location>
</feature>
<dbReference type="PANTHER" id="PTHR45620">
    <property type="entry name" value="PDF RECEPTOR-LIKE PROTEIN-RELATED"/>
    <property type="match status" value="1"/>
</dbReference>
<evidence type="ECO:0000256" key="9">
    <source>
        <dbReference type="SAM" id="SignalP"/>
    </source>
</evidence>
<comment type="subcellular location">
    <subcellularLocation>
        <location evidence="1">Membrane</location>
        <topology evidence="1">Multi-pass membrane protein</topology>
    </subcellularLocation>
</comment>
<feature type="signal peptide" evidence="9">
    <location>
        <begin position="1"/>
        <end position="26"/>
    </location>
</feature>
<evidence type="ECO:0000313" key="11">
    <source>
        <dbReference type="EMBL" id="OXB66089.1"/>
    </source>
</evidence>
<dbReference type="AlphaFoldDB" id="A0A226NFL7"/>
<feature type="transmembrane region" description="Helical" evidence="8">
    <location>
        <begin position="224"/>
        <end position="247"/>
    </location>
</feature>
<keyword evidence="12" id="KW-1185">Reference proteome</keyword>
<evidence type="ECO:0000256" key="4">
    <source>
        <dbReference type="ARBA" id="ARBA00023040"/>
    </source>
</evidence>
<keyword evidence="7" id="KW-0807">Transducer</keyword>
<dbReference type="InterPro" id="IPR036445">
    <property type="entry name" value="GPCR_2_extracell_dom_sf"/>
</dbReference>
<evidence type="ECO:0000256" key="3">
    <source>
        <dbReference type="ARBA" id="ARBA00022989"/>
    </source>
</evidence>
<keyword evidence="6" id="KW-0675">Receptor</keyword>
<dbReference type="OrthoDB" id="5967113at2759"/>
<evidence type="ECO:0000259" key="10">
    <source>
        <dbReference type="PROSITE" id="PS50261"/>
    </source>
</evidence>
<dbReference type="GO" id="GO:0007166">
    <property type="term" value="P:cell surface receptor signaling pathway"/>
    <property type="evidence" value="ECO:0007669"/>
    <property type="project" value="InterPro"/>
</dbReference>
<protein>
    <recommendedName>
        <fullName evidence="10">G-protein coupled receptors family 2 profile 2 domain-containing protein</fullName>
    </recommendedName>
</protein>
<dbReference type="Gene3D" id="4.10.1240.10">
    <property type="entry name" value="GPCR, family 2, extracellular hormone receptor domain"/>
    <property type="match status" value="1"/>
</dbReference>
<feature type="transmembrane region" description="Helical" evidence="8">
    <location>
        <begin position="191"/>
        <end position="212"/>
    </location>
</feature>
<organism evidence="11 12">
    <name type="scientific">Callipepla squamata</name>
    <name type="common">Scaled quail</name>
    <dbReference type="NCBI Taxonomy" id="9009"/>
    <lineage>
        <taxon>Eukaryota</taxon>
        <taxon>Metazoa</taxon>
        <taxon>Chordata</taxon>
        <taxon>Craniata</taxon>
        <taxon>Vertebrata</taxon>
        <taxon>Euteleostomi</taxon>
        <taxon>Archelosauria</taxon>
        <taxon>Archosauria</taxon>
        <taxon>Dinosauria</taxon>
        <taxon>Saurischia</taxon>
        <taxon>Theropoda</taxon>
        <taxon>Coelurosauria</taxon>
        <taxon>Aves</taxon>
        <taxon>Neognathae</taxon>
        <taxon>Galloanserae</taxon>
        <taxon>Galliformes</taxon>
        <taxon>Odontophoridae</taxon>
        <taxon>Callipepla</taxon>
    </lineage>
</organism>
<dbReference type="InterPro" id="IPR017981">
    <property type="entry name" value="GPCR_2-like_7TM"/>
</dbReference>
<evidence type="ECO:0000256" key="5">
    <source>
        <dbReference type="ARBA" id="ARBA00023136"/>
    </source>
</evidence>
<proteinExistence type="predicted"/>
<dbReference type="PANTHER" id="PTHR45620:SF23">
    <property type="entry name" value="GLUCAGON-LIKE PEPTIDE 2 RECEPTOR"/>
    <property type="match status" value="1"/>
</dbReference>
<feature type="chain" id="PRO_5012081885" description="G-protein coupled receptors family 2 profile 2 domain-containing protein" evidence="9">
    <location>
        <begin position="27"/>
        <end position="380"/>
    </location>
</feature>
<keyword evidence="4" id="KW-0297">G-protein coupled receptor</keyword>
<dbReference type="SUPFAM" id="SSF111418">
    <property type="entry name" value="Hormone receptor domain"/>
    <property type="match status" value="1"/>
</dbReference>
<dbReference type="GO" id="GO:0005886">
    <property type="term" value="C:plasma membrane"/>
    <property type="evidence" value="ECO:0007669"/>
    <property type="project" value="TreeGrafter"/>
</dbReference>
<dbReference type="EMBL" id="MCFN01000072">
    <property type="protein sequence ID" value="OXB66089.1"/>
    <property type="molecule type" value="Genomic_DNA"/>
</dbReference>
<evidence type="ECO:0000256" key="1">
    <source>
        <dbReference type="ARBA" id="ARBA00004141"/>
    </source>
</evidence>
<dbReference type="GO" id="GO:0007188">
    <property type="term" value="P:adenylate cyclase-modulating G protein-coupled receptor signaling pathway"/>
    <property type="evidence" value="ECO:0007669"/>
    <property type="project" value="TreeGrafter"/>
</dbReference>
<sequence>MGIWSRISPIPASSVVILFLVEQAKGSLLEKTTSRWNKYKQECLKMLQESTVDTGSAGNVYRVCLDEGTWQTKENSTDIWRDSSECSEKNNLKKNEEEHKLLTTLQLLYTVGYYFSLISLVLALLILSLLRCWGTNEHMGIWWIIRGPMLFSITVRPILSVNFGIFLKILRMLISKLKAQQMSFHDYKYRLARSTLVLIPLLGIHEFIFSFITDEQVEGFPRHVRLFIQLTMSSFHGFFVAVLYCFANGEMCTLQGWRKTSPVISFPQVKAELQKQWSRFLLAEPYGCTLCFLGKNIKYLKNCSRKQKKQHLSSNHLCLEVSESLGMKLQQVLVKQRAFPRTKPVHVLPSHLRASVSDSSEGEVTTGETTEEVVFEESEI</sequence>
<dbReference type="PROSITE" id="PS50261">
    <property type="entry name" value="G_PROTEIN_RECEP_F2_4"/>
    <property type="match status" value="1"/>
</dbReference>
<dbReference type="Proteomes" id="UP000198323">
    <property type="component" value="Unassembled WGS sequence"/>
</dbReference>
<gene>
    <name evidence="11" type="ORF">ASZ78_010994</name>
</gene>
<name>A0A226NFL7_CALSU</name>
<keyword evidence="3 8" id="KW-1133">Transmembrane helix</keyword>
<evidence type="ECO:0000313" key="12">
    <source>
        <dbReference type="Proteomes" id="UP000198323"/>
    </source>
</evidence>
<dbReference type="Gene3D" id="1.20.1070.10">
    <property type="entry name" value="Rhodopsin 7-helix transmembrane proteins"/>
    <property type="match status" value="1"/>
</dbReference>
<feature type="transmembrane region" description="Helical" evidence="8">
    <location>
        <begin position="107"/>
        <end position="130"/>
    </location>
</feature>
<comment type="caution">
    <text evidence="11">The sequence shown here is derived from an EMBL/GenBank/DDBJ whole genome shotgun (WGS) entry which is preliminary data.</text>
</comment>
<keyword evidence="5 8" id="KW-0472">Membrane</keyword>